<dbReference type="InterPro" id="IPR011009">
    <property type="entry name" value="Kinase-like_dom_sf"/>
</dbReference>
<keyword evidence="2" id="KW-0808">Transferase</keyword>
<evidence type="ECO:0000313" key="7">
    <source>
        <dbReference type="EMBL" id="VDD82830.1"/>
    </source>
</evidence>
<dbReference type="STRING" id="53468.A0A158QW02"/>
<organism evidence="7 8">
    <name type="scientific">Mesocestoides corti</name>
    <name type="common">Flatworm</name>
    <dbReference type="NCBI Taxonomy" id="53468"/>
    <lineage>
        <taxon>Eukaryota</taxon>
        <taxon>Metazoa</taxon>
        <taxon>Spiralia</taxon>
        <taxon>Lophotrochozoa</taxon>
        <taxon>Platyhelminthes</taxon>
        <taxon>Cestoda</taxon>
        <taxon>Eucestoda</taxon>
        <taxon>Cyclophyllidea</taxon>
        <taxon>Mesocestoididae</taxon>
        <taxon>Mesocestoides</taxon>
    </lineage>
</organism>
<dbReference type="GO" id="GO:0004674">
    <property type="term" value="F:protein serine/threonine kinase activity"/>
    <property type="evidence" value="ECO:0007669"/>
    <property type="project" value="UniProtKB-KW"/>
</dbReference>
<evidence type="ECO:0000256" key="1">
    <source>
        <dbReference type="ARBA" id="ARBA00022527"/>
    </source>
</evidence>
<dbReference type="PANTHER" id="PTHR24342">
    <property type="entry name" value="SERINE/THREONINE-PROTEIN KINASE 17"/>
    <property type="match status" value="1"/>
</dbReference>
<proteinExistence type="predicted"/>
<dbReference type="Gene3D" id="1.10.510.10">
    <property type="entry name" value="Transferase(Phosphotransferase) domain 1"/>
    <property type="match status" value="1"/>
</dbReference>
<dbReference type="SMART" id="SM00220">
    <property type="entry name" value="S_TKc"/>
    <property type="match status" value="1"/>
</dbReference>
<dbReference type="GO" id="GO:0005524">
    <property type="term" value="F:ATP binding"/>
    <property type="evidence" value="ECO:0007669"/>
    <property type="project" value="UniProtKB-KW"/>
</dbReference>
<name>A0A158QW02_MESCO</name>
<protein>
    <recommendedName>
        <fullName evidence="6">Protein kinase domain-containing protein</fullName>
    </recommendedName>
</protein>
<dbReference type="SUPFAM" id="SSF56112">
    <property type="entry name" value="Protein kinase-like (PK-like)"/>
    <property type="match status" value="1"/>
</dbReference>
<dbReference type="OrthoDB" id="504170at2759"/>
<feature type="domain" description="Protein kinase" evidence="6">
    <location>
        <begin position="32"/>
        <end position="398"/>
    </location>
</feature>
<accession>A0A158QW02</accession>
<evidence type="ECO:0000256" key="3">
    <source>
        <dbReference type="ARBA" id="ARBA00022741"/>
    </source>
</evidence>
<dbReference type="Pfam" id="PF00069">
    <property type="entry name" value="Pkinase"/>
    <property type="match status" value="1"/>
</dbReference>
<keyword evidence="5" id="KW-0067">ATP-binding</keyword>
<dbReference type="GO" id="GO:0043065">
    <property type="term" value="P:positive regulation of apoptotic process"/>
    <property type="evidence" value="ECO:0007669"/>
    <property type="project" value="TreeGrafter"/>
</dbReference>
<keyword evidence="1" id="KW-0723">Serine/threonine-protein kinase</keyword>
<dbReference type="EMBL" id="UXSR01005582">
    <property type="protein sequence ID" value="VDD82830.1"/>
    <property type="molecule type" value="Genomic_DNA"/>
</dbReference>
<dbReference type="Proteomes" id="UP000267029">
    <property type="component" value="Unassembled WGS sequence"/>
</dbReference>
<gene>
    <name evidence="7" type="ORF">MCOS_LOCUS8833</name>
</gene>
<dbReference type="AlphaFoldDB" id="A0A158QW02"/>
<dbReference type="PROSITE" id="PS50011">
    <property type="entry name" value="PROTEIN_KINASE_DOM"/>
    <property type="match status" value="1"/>
</dbReference>
<keyword evidence="4" id="KW-0418">Kinase</keyword>
<dbReference type="GO" id="GO:0005634">
    <property type="term" value="C:nucleus"/>
    <property type="evidence" value="ECO:0007669"/>
    <property type="project" value="TreeGrafter"/>
</dbReference>
<evidence type="ECO:0000313" key="8">
    <source>
        <dbReference type="Proteomes" id="UP000267029"/>
    </source>
</evidence>
<sequence>MISERCIGSFVTRPKRCNSDFSLTESWKYFYETDGDPVGWGGAGKVFRIKPKCQNPLHERKLSVPSNAVDGEVEPVCDIVNEIPNGKSLAIKIIRRFRFGRDSIEKIRKEIEMIRALQPSQGVDKNASVPSAAAPLLFSVHEDPTQVAIVMEYASGGSLFDLCRSCMPVNPAVPLRDFNLNNGLCSPHSRVPEPYVSSVLVRIVDALAYMHDKANIVHLDIKASQKVVRTPVYFALLYTLLDWRRELGSDRFLLFVLQAENILLREPYPSPDVFITDFGLASVLSKSKPHKELAGTPDYTGVIVVFTTQTTAMQASATPSPSFVRGKEVVWTGIGHAPLPTSTVVGVLLAASRTAPPAIDLNRVVGLGAEVGRCAGFDVGMASRSRPRCRAVLTNGCMLKRARSTNGNAEPKTCQGHESAPIYSCRVSLKSISPRPHDLAKAMIFALLAPQRCVAGRFYCVATRLDNYARPPALSRGLTPEVISYDPVTFATDMCPLSDRMKWCPLSDDQIYKTQLQRRQLANTSRLPRVGFLATSIRFGEAHPNLDDSHRTPCPRRSFQPWELRFGQSEVATKDCGSCRACSFWQGVGTDVNILNCFDLFTSNEVLDGAEQPVHRPASSALPVSLHFTRHQYDLFNALHPLYHLDLLS</sequence>
<dbReference type="GO" id="GO:0035556">
    <property type="term" value="P:intracellular signal transduction"/>
    <property type="evidence" value="ECO:0007669"/>
    <property type="project" value="TreeGrafter"/>
</dbReference>
<dbReference type="InterPro" id="IPR000719">
    <property type="entry name" value="Prot_kinase_dom"/>
</dbReference>
<evidence type="ECO:0000256" key="2">
    <source>
        <dbReference type="ARBA" id="ARBA00022679"/>
    </source>
</evidence>
<evidence type="ECO:0000256" key="4">
    <source>
        <dbReference type="ARBA" id="ARBA00022777"/>
    </source>
</evidence>
<dbReference type="Gene3D" id="3.30.200.20">
    <property type="entry name" value="Phosphorylase Kinase, domain 1"/>
    <property type="match status" value="1"/>
</dbReference>
<dbReference type="PANTHER" id="PTHR24342:SF14">
    <property type="entry name" value="DEATH-ASSOCIATED PROTEIN KINASE DAPK-1"/>
    <property type="match status" value="1"/>
</dbReference>
<evidence type="ECO:0000259" key="6">
    <source>
        <dbReference type="PROSITE" id="PS50011"/>
    </source>
</evidence>
<keyword evidence="3" id="KW-0547">Nucleotide-binding</keyword>
<reference evidence="7 8" key="1">
    <citation type="submission" date="2018-10" db="EMBL/GenBank/DDBJ databases">
        <authorList>
            <consortium name="Pathogen Informatics"/>
        </authorList>
    </citation>
    <scope>NUCLEOTIDE SEQUENCE [LARGE SCALE GENOMIC DNA]</scope>
</reference>
<evidence type="ECO:0000256" key="5">
    <source>
        <dbReference type="ARBA" id="ARBA00022840"/>
    </source>
</evidence>
<keyword evidence="8" id="KW-1185">Reference proteome</keyword>